<name>A0A518DYM6_9BACT</name>
<dbReference type="AlphaFoldDB" id="A0A518DYM6"/>
<evidence type="ECO:0000256" key="1">
    <source>
        <dbReference type="SAM" id="MobiDB-lite"/>
    </source>
</evidence>
<feature type="signal peptide" evidence="2">
    <location>
        <begin position="1"/>
        <end position="22"/>
    </location>
</feature>
<evidence type="ECO:0000313" key="4">
    <source>
        <dbReference type="Proteomes" id="UP000317648"/>
    </source>
</evidence>
<evidence type="ECO:0008006" key="5">
    <source>
        <dbReference type="Google" id="ProtNLM"/>
    </source>
</evidence>
<keyword evidence="2" id="KW-0732">Signal</keyword>
<sequence length="348" mass="38315" precursor="true">MIRPHFYLLMAAGVLAASPLLAQHAAQSVLVMHGGQVIRGDIHRLGDGYQVRLANNDEIRLPVDRVQLVATDLEAAYRQLRDQLSPRDPAARLDLASWCLRWKLYARAADQLLAARQFQGESARLTHLERRLHFAVVEVDPLTLAETRTLDQGAPDLINSLPAAIVEEYTHAVQPLLLSRCGLAGCHGLGAKNEFQLLRPAANEFLSHRHTQRNLAATLTQVHRRDPTQSPLLLAAQKAHGGMGACFRTDEDPLFQRIQEWVMALASGSSLVRLAAIQEPETVLRQASFGEPVLSRHGELQAMDDPFDPDEFNQRYHGASEPAELADPAAGRVLPGLDDLPPDSPPTD</sequence>
<reference evidence="3 4" key="1">
    <citation type="submission" date="2019-02" db="EMBL/GenBank/DDBJ databases">
        <title>Deep-cultivation of Planctomycetes and their phenomic and genomic characterization uncovers novel biology.</title>
        <authorList>
            <person name="Wiegand S."/>
            <person name="Jogler M."/>
            <person name="Boedeker C."/>
            <person name="Pinto D."/>
            <person name="Vollmers J."/>
            <person name="Rivas-Marin E."/>
            <person name="Kohn T."/>
            <person name="Peeters S.H."/>
            <person name="Heuer A."/>
            <person name="Rast P."/>
            <person name="Oberbeckmann S."/>
            <person name="Bunk B."/>
            <person name="Jeske O."/>
            <person name="Meyerdierks A."/>
            <person name="Storesund J.E."/>
            <person name="Kallscheuer N."/>
            <person name="Luecker S."/>
            <person name="Lage O.M."/>
            <person name="Pohl T."/>
            <person name="Merkel B.J."/>
            <person name="Hornburger P."/>
            <person name="Mueller R.-W."/>
            <person name="Bruemmer F."/>
            <person name="Labrenz M."/>
            <person name="Spormann A.M."/>
            <person name="Op den Camp H."/>
            <person name="Overmann J."/>
            <person name="Amann R."/>
            <person name="Jetten M.S.M."/>
            <person name="Mascher T."/>
            <person name="Medema M.H."/>
            <person name="Devos D.P."/>
            <person name="Kaster A.-K."/>
            <person name="Ovreas L."/>
            <person name="Rohde M."/>
            <person name="Galperin M.Y."/>
            <person name="Jogler C."/>
        </authorList>
    </citation>
    <scope>NUCLEOTIDE SEQUENCE [LARGE SCALE GENOMIC DNA]</scope>
    <source>
        <strain evidence="3 4">Pla85_3_4</strain>
    </source>
</reference>
<dbReference type="RefSeq" id="WP_145055674.1">
    <property type="nucleotide sequence ID" value="NZ_CP036433.1"/>
</dbReference>
<gene>
    <name evidence="3" type="ORF">Pla8534_47740</name>
</gene>
<feature type="region of interest" description="Disordered" evidence="1">
    <location>
        <begin position="320"/>
        <end position="348"/>
    </location>
</feature>
<keyword evidence="4" id="KW-1185">Reference proteome</keyword>
<dbReference type="EMBL" id="CP036433">
    <property type="protein sequence ID" value="QDU96949.1"/>
    <property type="molecule type" value="Genomic_DNA"/>
</dbReference>
<evidence type="ECO:0000256" key="2">
    <source>
        <dbReference type="SAM" id="SignalP"/>
    </source>
</evidence>
<protein>
    <recommendedName>
        <fullName evidence="5">SLA1 homology domain-containing protein</fullName>
    </recommendedName>
</protein>
<feature type="chain" id="PRO_5021730659" description="SLA1 homology domain-containing protein" evidence="2">
    <location>
        <begin position="23"/>
        <end position="348"/>
    </location>
</feature>
<proteinExistence type="predicted"/>
<dbReference type="KEGG" id="lcre:Pla8534_47740"/>
<evidence type="ECO:0000313" key="3">
    <source>
        <dbReference type="EMBL" id="QDU96949.1"/>
    </source>
</evidence>
<organism evidence="3 4">
    <name type="scientific">Lignipirellula cremea</name>
    <dbReference type="NCBI Taxonomy" id="2528010"/>
    <lineage>
        <taxon>Bacteria</taxon>
        <taxon>Pseudomonadati</taxon>
        <taxon>Planctomycetota</taxon>
        <taxon>Planctomycetia</taxon>
        <taxon>Pirellulales</taxon>
        <taxon>Pirellulaceae</taxon>
        <taxon>Lignipirellula</taxon>
    </lineage>
</organism>
<dbReference type="Proteomes" id="UP000317648">
    <property type="component" value="Chromosome"/>
</dbReference>
<dbReference type="OrthoDB" id="251278at2"/>
<accession>A0A518DYM6</accession>